<evidence type="ECO:0000259" key="1">
    <source>
        <dbReference type="PROSITE" id="PS51767"/>
    </source>
</evidence>
<feature type="domain" description="Peptidase A1" evidence="1">
    <location>
        <begin position="1"/>
        <end position="65"/>
    </location>
</feature>
<sequence length="69" mass="7776">MALQLFEGVNLEIKPQLMFVEVNHQGAQHLCLAIQPDEQNMVLGGMQQLATQFIFDLANNVIFFAPEQC</sequence>
<dbReference type="Pfam" id="PF14541">
    <property type="entry name" value="TAXi_C"/>
    <property type="match status" value="1"/>
</dbReference>
<dbReference type="PROSITE" id="PS51767">
    <property type="entry name" value="PEPTIDASE_A1"/>
    <property type="match status" value="1"/>
</dbReference>
<dbReference type="InterPro" id="IPR032799">
    <property type="entry name" value="TAXi_C"/>
</dbReference>
<organism evidence="2 3">
    <name type="scientific">Eleusine coracana subsp. coracana</name>
    <dbReference type="NCBI Taxonomy" id="191504"/>
    <lineage>
        <taxon>Eukaryota</taxon>
        <taxon>Viridiplantae</taxon>
        <taxon>Streptophyta</taxon>
        <taxon>Embryophyta</taxon>
        <taxon>Tracheophyta</taxon>
        <taxon>Spermatophyta</taxon>
        <taxon>Magnoliopsida</taxon>
        <taxon>Liliopsida</taxon>
        <taxon>Poales</taxon>
        <taxon>Poaceae</taxon>
        <taxon>PACMAD clade</taxon>
        <taxon>Chloridoideae</taxon>
        <taxon>Cynodonteae</taxon>
        <taxon>Eleusininae</taxon>
        <taxon>Eleusine</taxon>
    </lineage>
</organism>
<protein>
    <recommendedName>
        <fullName evidence="1">Peptidase A1 domain-containing protein</fullName>
    </recommendedName>
</protein>
<dbReference type="Proteomes" id="UP001054889">
    <property type="component" value="Unassembled WGS sequence"/>
</dbReference>
<accession>A0AAV5DKN4</accession>
<keyword evidence="3" id="KW-1185">Reference proteome</keyword>
<name>A0AAV5DKN4_ELECO</name>
<gene>
    <name evidence="2" type="primary">ga28849</name>
    <name evidence="2" type="ORF">PR202_ga28849</name>
</gene>
<reference evidence="2" key="2">
    <citation type="submission" date="2021-12" db="EMBL/GenBank/DDBJ databases">
        <title>Resequencing data analysis of finger millet.</title>
        <authorList>
            <person name="Hatakeyama M."/>
            <person name="Aluri S."/>
            <person name="Balachadran M.T."/>
            <person name="Sivarajan S.R."/>
            <person name="Poveda L."/>
            <person name="Shimizu-Inatsugi R."/>
            <person name="Schlapbach R."/>
            <person name="Sreeman S.M."/>
            <person name="Shimizu K.K."/>
        </authorList>
    </citation>
    <scope>NUCLEOTIDE SEQUENCE</scope>
</reference>
<evidence type="ECO:0000313" key="2">
    <source>
        <dbReference type="EMBL" id="GJN10731.1"/>
    </source>
</evidence>
<evidence type="ECO:0000313" key="3">
    <source>
        <dbReference type="Proteomes" id="UP001054889"/>
    </source>
</evidence>
<dbReference type="EMBL" id="BQKI01000018">
    <property type="protein sequence ID" value="GJN10731.1"/>
    <property type="molecule type" value="Genomic_DNA"/>
</dbReference>
<dbReference type="Gene3D" id="2.40.70.10">
    <property type="entry name" value="Acid Proteases"/>
    <property type="match status" value="1"/>
</dbReference>
<dbReference type="InterPro" id="IPR033121">
    <property type="entry name" value="PEPTIDASE_A1"/>
</dbReference>
<comment type="caution">
    <text evidence="2">The sequence shown here is derived from an EMBL/GenBank/DDBJ whole genome shotgun (WGS) entry which is preliminary data.</text>
</comment>
<proteinExistence type="predicted"/>
<reference evidence="2" key="1">
    <citation type="journal article" date="2018" name="DNA Res.">
        <title>Multiple hybrid de novo genome assembly of finger millet, an orphan allotetraploid crop.</title>
        <authorList>
            <person name="Hatakeyama M."/>
            <person name="Aluri S."/>
            <person name="Balachadran M.T."/>
            <person name="Sivarajan S.R."/>
            <person name="Patrignani A."/>
            <person name="Gruter S."/>
            <person name="Poveda L."/>
            <person name="Shimizu-Inatsugi R."/>
            <person name="Baeten J."/>
            <person name="Francoijs K.J."/>
            <person name="Nataraja K.N."/>
            <person name="Reddy Y.A.N."/>
            <person name="Phadnis S."/>
            <person name="Ravikumar R.L."/>
            <person name="Schlapbach R."/>
            <person name="Sreeman S.M."/>
            <person name="Shimizu K.K."/>
        </authorList>
    </citation>
    <scope>NUCLEOTIDE SEQUENCE</scope>
</reference>
<dbReference type="InterPro" id="IPR021109">
    <property type="entry name" value="Peptidase_aspartic_dom_sf"/>
</dbReference>
<dbReference type="AlphaFoldDB" id="A0AAV5DKN4"/>
<dbReference type="SUPFAM" id="SSF50630">
    <property type="entry name" value="Acid proteases"/>
    <property type="match status" value="1"/>
</dbReference>